<protein>
    <submittedName>
        <fullName evidence="1">Leucine rich repeats-containing protein</fullName>
    </submittedName>
</protein>
<feature type="non-terminal residue" evidence="1">
    <location>
        <position position="94"/>
    </location>
</feature>
<dbReference type="InterPro" id="IPR026906">
    <property type="entry name" value="LRR_5"/>
</dbReference>
<proteinExistence type="predicted"/>
<dbReference type="InterPro" id="IPR032675">
    <property type="entry name" value="LRR_dom_sf"/>
</dbReference>
<evidence type="ECO:0000313" key="1">
    <source>
        <dbReference type="EMBL" id="JAP90537.1"/>
    </source>
</evidence>
<gene>
    <name evidence="1" type="ORF">TPC1_20164</name>
</gene>
<dbReference type="EMBL" id="GDID01006069">
    <property type="protein sequence ID" value="JAP90537.1"/>
    <property type="molecule type" value="Transcribed_RNA"/>
</dbReference>
<dbReference type="AlphaFoldDB" id="A0A146K1A7"/>
<accession>A0A146K1A7</accession>
<dbReference type="Gene3D" id="3.80.10.10">
    <property type="entry name" value="Ribonuclease Inhibitor"/>
    <property type="match status" value="1"/>
</dbReference>
<name>A0A146K1A7_9EUKA</name>
<dbReference type="Pfam" id="PF13306">
    <property type="entry name" value="LRR_5"/>
    <property type="match status" value="1"/>
</dbReference>
<reference evidence="1" key="1">
    <citation type="submission" date="2015-07" db="EMBL/GenBank/DDBJ databases">
        <title>Adaptation to a free-living lifestyle via gene acquisitions in the diplomonad Trepomonas sp. PC1.</title>
        <authorList>
            <person name="Xu F."/>
            <person name="Jerlstrom-Hultqvist J."/>
            <person name="Kolisko M."/>
            <person name="Simpson A.G.B."/>
            <person name="Roger A.J."/>
            <person name="Svard S.G."/>
            <person name="Andersson J.O."/>
        </authorList>
    </citation>
    <scope>NUCLEOTIDE SEQUENCE</scope>
    <source>
        <strain evidence="1">PC1</strain>
    </source>
</reference>
<organism evidence="1">
    <name type="scientific">Trepomonas sp. PC1</name>
    <dbReference type="NCBI Taxonomy" id="1076344"/>
    <lineage>
        <taxon>Eukaryota</taxon>
        <taxon>Metamonada</taxon>
        <taxon>Diplomonadida</taxon>
        <taxon>Hexamitidae</taxon>
        <taxon>Hexamitinae</taxon>
        <taxon>Trepomonas</taxon>
    </lineage>
</organism>
<sequence>MPNLIFIDIAGLSHTKLTSLYLPSLQKCEEAVFLRLQVEYVSLPSLMFLDQSIFYESNLKFFIAKNLIRIGHFAFQSAFHLETVIIPKAELCDY</sequence>